<evidence type="ECO:0000259" key="2">
    <source>
        <dbReference type="Pfam" id="PF04542"/>
    </source>
</evidence>
<dbReference type="InterPro" id="IPR032710">
    <property type="entry name" value="NTF2-like_dom_sf"/>
</dbReference>
<sequence length="296" mass="32529">MDASTRTFLQHRARIRGIAYRMLGSLADADDLVQDVWLRWRECADAEVRTPEAWLVTAATRLAIDRLRSLQRSREHYPGLWLPEPVLGDGSAAESPEDELERLGEVSMALQALLERLTPAARAAFLLREVFELDYDELAGILGKSPAGCRQLVSRAKAALGEEARRGDAPAAEHERLLAAFARATAAGDFGPIQALLAADASLQGDGGGQVASVPHPLRGARRIAQLYFANALRWAGRLRWEPVTLNGRPGLLRFVDGRLESAQSFEFENGRILRIGVQRNPAKLARLQAAWQARG</sequence>
<dbReference type="GO" id="GO:0003677">
    <property type="term" value="F:DNA binding"/>
    <property type="evidence" value="ECO:0007669"/>
    <property type="project" value="InterPro"/>
</dbReference>
<dbReference type="InterPro" id="IPR013249">
    <property type="entry name" value="RNA_pol_sigma70_r4_t2"/>
</dbReference>
<evidence type="ECO:0000256" key="1">
    <source>
        <dbReference type="ARBA" id="ARBA00011344"/>
    </source>
</evidence>
<dbReference type="Gene3D" id="1.10.1740.10">
    <property type="match status" value="1"/>
</dbReference>
<dbReference type="RefSeq" id="WP_014426427.1">
    <property type="nucleotide sequence ID" value="NC_017075.1"/>
</dbReference>
<dbReference type="InterPro" id="IPR014284">
    <property type="entry name" value="RNA_pol_sigma-70_dom"/>
</dbReference>
<dbReference type="KEGG" id="rge:RGE_01900"/>
<evidence type="ECO:0000313" key="4">
    <source>
        <dbReference type="EMBL" id="BAL93535.1"/>
    </source>
</evidence>
<dbReference type="InterPro" id="IPR052704">
    <property type="entry name" value="ECF_Sigma-70_Domain"/>
</dbReference>
<feature type="domain" description="RNA polymerase sigma-70 region 2" evidence="2">
    <location>
        <begin position="9"/>
        <end position="72"/>
    </location>
</feature>
<evidence type="ECO:0000313" key="5">
    <source>
        <dbReference type="Proteomes" id="UP000007883"/>
    </source>
</evidence>
<name>I0HKJ8_RUBGI</name>
<comment type="subunit">
    <text evidence="1">Interacts transiently with the RNA polymerase catalytic core formed by RpoA, RpoB, RpoC and RpoZ (2 alpha, 1 beta, 1 beta' and 1 omega subunit) to form the RNA polymerase holoenzyme that can initiate transcription.</text>
</comment>
<gene>
    <name evidence="4" type="ordered locus">RGE_01900</name>
</gene>
<dbReference type="EMBL" id="AP012320">
    <property type="protein sequence ID" value="BAL93535.1"/>
    <property type="molecule type" value="Genomic_DNA"/>
</dbReference>
<proteinExistence type="predicted"/>
<dbReference type="Gene3D" id="1.10.10.10">
    <property type="entry name" value="Winged helix-like DNA-binding domain superfamily/Winged helix DNA-binding domain"/>
    <property type="match status" value="1"/>
</dbReference>
<dbReference type="Pfam" id="PF08281">
    <property type="entry name" value="Sigma70_r4_2"/>
    <property type="match status" value="1"/>
</dbReference>
<dbReference type="InterPro" id="IPR013324">
    <property type="entry name" value="RNA_pol_sigma_r3/r4-like"/>
</dbReference>
<keyword evidence="5" id="KW-1185">Reference proteome</keyword>
<dbReference type="SUPFAM" id="SSF88946">
    <property type="entry name" value="Sigma2 domain of RNA polymerase sigma factors"/>
    <property type="match status" value="1"/>
</dbReference>
<dbReference type="PANTHER" id="PTHR30173:SF36">
    <property type="entry name" value="ECF RNA POLYMERASE SIGMA FACTOR SIGJ"/>
    <property type="match status" value="1"/>
</dbReference>
<dbReference type="GO" id="GO:0016987">
    <property type="term" value="F:sigma factor activity"/>
    <property type="evidence" value="ECO:0007669"/>
    <property type="project" value="InterPro"/>
</dbReference>
<dbReference type="InterPro" id="IPR036388">
    <property type="entry name" value="WH-like_DNA-bd_sf"/>
</dbReference>
<dbReference type="eggNOG" id="COG1595">
    <property type="taxonomic scope" value="Bacteria"/>
</dbReference>
<dbReference type="Pfam" id="PF04542">
    <property type="entry name" value="Sigma70_r2"/>
    <property type="match status" value="1"/>
</dbReference>
<dbReference type="Proteomes" id="UP000007883">
    <property type="component" value="Chromosome"/>
</dbReference>
<protein>
    <submittedName>
        <fullName evidence="4">RNA polymerase sigma-70 factor, ECF subfamily</fullName>
    </submittedName>
</protein>
<dbReference type="PATRIC" id="fig|983917.3.peg.185"/>
<feature type="domain" description="RNA polymerase sigma factor 70 region 4 type 2" evidence="3">
    <location>
        <begin position="108"/>
        <end position="160"/>
    </location>
</feature>
<organism evidence="4 5">
    <name type="scientific">Rubrivivax gelatinosus (strain NBRC 100245 / IL144)</name>
    <dbReference type="NCBI Taxonomy" id="983917"/>
    <lineage>
        <taxon>Bacteria</taxon>
        <taxon>Pseudomonadati</taxon>
        <taxon>Pseudomonadota</taxon>
        <taxon>Betaproteobacteria</taxon>
        <taxon>Burkholderiales</taxon>
        <taxon>Sphaerotilaceae</taxon>
        <taxon>Rubrivivax</taxon>
    </lineage>
</organism>
<dbReference type="InterPro" id="IPR013325">
    <property type="entry name" value="RNA_pol_sigma_r2"/>
</dbReference>
<dbReference type="NCBIfam" id="TIGR02937">
    <property type="entry name" value="sigma70-ECF"/>
    <property type="match status" value="1"/>
</dbReference>
<dbReference type="SUPFAM" id="SSF88659">
    <property type="entry name" value="Sigma3 and sigma4 domains of RNA polymerase sigma factors"/>
    <property type="match status" value="1"/>
</dbReference>
<dbReference type="GO" id="GO:0006352">
    <property type="term" value="P:DNA-templated transcription initiation"/>
    <property type="evidence" value="ECO:0007669"/>
    <property type="project" value="InterPro"/>
</dbReference>
<evidence type="ECO:0000259" key="3">
    <source>
        <dbReference type="Pfam" id="PF08281"/>
    </source>
</evidence>
<dbReference type="InterPro" id="IPR007627">
    <property type="entry name" value="RNA_pol_sigma70_r2"/>
</dbReference>
<accession>I0HKJ8</accession>
<dbReference type="AlphaFoldDB" id="I0HKJ8"/>
<reference evidence="4 5" key="1">
    <citation type="journal article" date="2012" name="J. Bacteriol.">
        <title>Complete genome sequence of phototrophic betaproteobacterium Rubrivivax gelatinosus IL144.</title>
        <authorList>
            <person name="Nagashima S."/>
            <person name="Kamimura A."/>
            <person name="Shimizu T."/>
            <person name="Nakamura-isaki S."/>
            <person name="Aono E."/>
            <person name="Sakamoto K."/>
            <person name="Ichikawa N."/>
            <person name="Nakazawa H."/>
            <person name="Sekine M."/>
            <person name="Yamazaki S."/>
            <person name="Fujita N."/>
            <person name="Shimada K."/>
            <person name="Hanada S."/>
            <person name="Nagashima K.V.P."/>
        </authorList>
    </citation>
    <scope>NUCLEOTIDE SEQUENCE [LARGE SCALE GENOMIC DNA]</scope>
    <source>
        <strain evidence="5">NBRC 100245 / IL144</strain>
    </source>
</reference>
<dbReference type="SUPFAM" id="SSF54427">
    <property type="entry name" value="NTF2-like"/>
    <property type="match status" value="1"/>
</dbReference>
<dbReference type="PANTHER" id="PTHR30173">
    <property type="entry name" value="SIGMA 19 FACTOR"/>
    <property type="match status" value="1"/>
</dbReference>
<dbReference type="STRING" id="983917.RGE_01900"/>
<dbReference type="HOGENOM" id="CLU_047691_22_0_4"/>